<evidence type="ECO:0000259" key="5">
    <source>
        <dbReference type="PROSITE" id="PS50949"/>
    </source>
</evidence>
<dbReference type="Pfam" id="PF07729">
    <property type="entry name" value="FCD"/>
    <property type="match status" value="1"/>
</dbReference>
<dbReference type="SMART" id="SM00895">
    <property type="entry name" value="FCD"/>
    <property type="match status" value="1"/>
</dbReference>
<feature type="region of interest" description="Disordered" evidence="4">
    <location>
        <begin position="22"/>
        <end position="62"/>
    </location>
</feature>
<dbReference type="Pfam" id="PF00392">
    <property type="entry name" value="GntR"/>
    <property type="match status" value="1"/>
</dbReference>
<dbReference type="PROSITE" id="PS50949">
    <property type="entry name" value="HTH_GNTR"/>
    <property type="match status" value="1"/>
</dbReference>
<dbReference type="GO" id="GO:0003677">
    <property type="term" value="F:DNA binding"/>
    <property type="evidence" value="ECO:0007669"/>
    <property type="project" value="UniProtKB-KW"/>
</dbReference>
<keyword evidence="1" id="KW-0805">Transcription regulation</keyword>
<dbReference type="Gene3D" id="1.10.10.10">
    <property type="entry name" value="Winged helix-like DNA-binding domain superfamily/Winged helix DNA-binding domain"/>
    <property type="match status" value="1"/>
</dbReference>
<name>A0A640SEP4_9ACTN</name>
<comment type="caution">
    <text evidence="6">The sequence shown here is derived from an EMBL/GenBank/DDBJ whole genome shotgun (WGS) entry which is preliminary data.</text>
</comment>
<evidence type="ECO:0000313" key="7">
    <source>
        <dbReference type="Proteomes" id="UP000435837"/>
    </source>
</evidence>
<dbReference type="SUPFAM" id="SSF46785">
    <property type="entry name" value="Winged helix' DNA-binding domain"/>
    <property type="match status" value="1"/>
</dbReference>
<evidence type="ECO:0000256" key="3">
    <source>
        <dbReference type="ARBA" id="ARBA00023163"/>
    </source>
</evidence>
<dbReference type="InterPro" id="IPR036388">
    <property type="entry name" value="WH-like_DNA-bd_sf"/>
</dbReference>
<protein>
    <submittedName>
        <fullName evidence="6">GntR family transcriptional regulator</fullName>
    </submittedName>
</protein>
<dbReference type="InterPro" id="IPR000524">
    <property type="entry name" value="Tscrpt_reg_HTH_GntR"/>
</dbReference>
<proteinExistence type="predicted"/>
<dbReference type="PANTHER" id="PTHR43537">
    <property type="entry name" value="TRANSCRIPTIONAL REGULATOR, GNTR FAMILY"/>
    <property type="match status" value="1"/>
</dbReference>
<dbReference type="Proteomes" id="UP000435837">
    <property type="component" value="Unassembled WGS sequence"/>
</dbReference>
<dbReference type="InterPro" id="IPR036390">
    <property type="entry name" value="WH_DNA-bd_sf"/>
</dbReference>
<keyword evidence="2" id="KW-0238">DNA-binding</keyword>
<dbReference type="PANTHER" id="PTHR43537:SF44">
    <property type="entry name" value="GNTR FAMILY REGULATORY PROTEIN"/>
    <property type="match status" value="1"/>
</dbReference>
<dbReference type="EMBL" id="BLIN01000005">
    <property type="protein sequence ID" value="GFE09667.1"/>
    <property type="molecule type" value="Genomic_DNA"/>
</dbReference>
<dbReference type="GO" id="GO:0003700">
    <property type="term" value="F:DNA-binding transcription factor activity"/>
    <property type="evidence" value="ECO:0007669"/>
    <property type="project" value="InterPro"/>
</dbReference>
<dbReference type="SUPFAM" id="SSF48008">
    <property type="entry name" value="GntR ligand-binding domain-like"/>
    <property type="match status" value="1"/>
</dbReference>
<gene>
    <name evidence="6" type="ORF">Scani_59350</name>
</gene>
<dbReference type="AlphaFoldDB" id="A0A640SEP4"/>
<feature type="domain" description="HTH gntR-type" evidence="5">
    <location>
        <begin position="60"/>
        <end position="127"/>
    </location>
</feature>
<accession>A0A640SEP4</accession>
<evidence type="ECO:0000256" key="4">
    <source>
        <dbReference type="SAM" id="MobiDB-lite"/>
    </source>
</evidence>
<feature type="compositionally biased region" description="Basic and acidic residues" evidence="4">
    <location>
        <begin position="42"/>
        <end position="53"/>
    </location>
</feature>
<evidence type="ECO:0000313" key="6">
    <source>
        <dbReference type="EMBL" id="GFE09667.1"/>
    </source>
</evidence>
<organism evidence="6 7">
    <name type="scientific">Streptomyces caniferus</name>
    <dbReference type="NCBI Taxonomy" id="285557"/>
    <lineage>
        <taxon>Bacteria</taxon>
        <taxon>Bacillati</taxon>
        <taxon>Actinomycetota</taxon>
        <taxon>Actinomycetes</taxon>
        <taxon>Kitasatosporales</taxon>
        <taxon>Streptomycetaceae</taxon>
        <taxon>Streptomyces</taxon>
    </lineage>
</organism>
<sequence length="281" mass="30592">MGKRPVWSHGSGVLARWECSPGWRGRPAEGERAGAWGARRAGSREHTMSRSGHDASSTGHGLHHAAVEALAERILKGTYGEGDSLVMTEVQAELDVTQTVLREAIKVLTTKGLLDTDERRGTFVRPREDWNLLDSDVLRWKLAAGVSSDFFADVLELRRSIEPAAAALAAERRTDDDLVALDAALATMGATARDPVLLVRADASFHTAMLLASNNRFYAQMRRVIVPVLVQRDRDVLAADGASEHPHAAHAAVVEAVRNRDVDGAYVAMLELLDLSAREHP</sequence>
<keyword evidence="3" id="KW-0804">Transcription</keyword>
<evidence type="ECO:0000256" key="1">
    <source>
        <dbReference type="ARBA" id="ARBA00023015"/>
    </source>
</evidence>
<evidence type="ECO:0000256" key="2">
    <source>
        <dbReference type="ARBA" id="ARBA00023125"/>
    </source>
</evidence>
<dbReference type="InterPro" id="IPR011711">
    <property type="entry name" value="GntR_C"/>
</dbReference>
<dbReference type="Gene3D" id="1.20.120.530">
    <property type="entry name" value="GntR ligand-binding domain-like"/>
    <property type="match status" value="1"/>
</dbReference>
<dbReference type="SMART" id="SM00345">
    <property type="entry name" value="HTH_GNTR"/>
    <property type="match status" value="1"/>
</dbReference>
<dbReference type="InterPro" id="IPR008920">
    <property type="entry name" value="TF_FadR/GntR_C"/>
</dbReference>
<reference evidence="6 7" key="1">
    <citation type="submission" date="2019-12" db="EMBL/GenBank/DDBJ databases">
        <title>Whole genome shotgun sequence of Streptomyces caniferus NBRC 15389.</title>
        <authorList>
            <person name="Ichikawa N."/>
            <person name="Kimura A."/>
            <person name="Kitahashi Y."/>
            <person name="Komaki H."/>
            <person name="Tamura T."/>
        </authorList>
    </citation>
    <scope>NUCLEOTIDE SEQUENCE [LARGE SCALE GENOMIC DNA]</scope>
    <source>
        <strain evidence="6 7">NBRC 15389</strain>
    </source>
</reference>